<evidence type="ECO:0000256" key="6">
    <source>
        <dbReference type="SAM" id="Phobius"/>
    </source>
</evidence>
<reference evidence="8" key="1">
    <citation type="journal article" date="2014" name="Front. Microbiol.">
        <title>High frequency of phylogenetically diverse reductive dehalogenase-homologous genes in deep subseafloor sedimentary metagenomes.</title>
        <authorList>
            <person name="Kawai M."/>
            <person name="Futagami T."/>
            <person name="Toyoda A."/>
            <person name="Takaki Y."/>
            <person name="Nishi S."/>
            <person name="Hori S."/>
            <person name="Arai W."/>
            <person name="Tsubouchi T."/>
            <person name="Morono Y."/>
            <person name="Uchiyama I."/>
            <person name="Ito T."/>
            <person name="Fujiyama A."/>
            <person name="Inagaki F."/>
            <person name="Takami H."/>
        </authorList>
    </citation>
    <scope>NUCLEOTIDE SEQUENCE</scope>
    <source>
        <strain evidence="8">Expedition CK06-06</strain>
    </source>
</reference>
<evidence type="ECO:0000256" key="4">
    <source>
        <dbReference type="ARBA" id="ARBA00022989"/>
    </source>
</evidence>
<dbReference type="EMBL" id="BART01017396">
    <property type="protein sequence ID" value="GAG77242.1"/>
    <property type="molecule type" value="Genomic_DNA"/>
</dbReference>
<evidence type="ECO:0000256" key="3">
    <source>
        <dbReference type="ARBA" id="ARBA00022692"/>
    </source>
</evidence>
<evidence type="ECO:0000259" key="7">
    <source>
        <dbReference type="Pfam" id="PF02687"/>
    </source>
</evidence>
<dbReference type="AlphaFoldDB" id="X1B7G1"/>
<dbReference type="InterPro" id="IPR003838">
    <property type="entry name" value="ABC3_permease_C"/>
</dbReference>
<accession>X1B7G1</accession>
<keyword evidence="2" id="KW-1003">Cell membrane</keyword>
<feature type="non-terminal residue" evidence="8">
    <location>
        <position position="1"/>
    </location>
</feature>
<keyword evidence="5 6" id="KW-0472">Membrane</keyword>
<organism evidence="8">
    <name type="scientific">marine sediment metagenome</name>
    <dbReference type="NCBI Taxonomy" id="412755"/>
    <lineage>
        <taxon>unclassified sequences</taxon>
        <taxon>metagenomes</taxon>
        <taxon>ecological metagenomes</taxon>
    </lineage>
</organism>
<keyword evidence="3 6" id="KW-0812">Transmembrane</keyword>
<dbReference type="Pfam" id="PF02687">
    <property type="entry name" value="FtsX"/>
    <property type="match status" value="1"/>
</dbReference>
<keyword evidence="4 6" id="KW-1133">Transmembrane helix</keyword>
<feature type="domain" description="ABC3 transporter permease C-terminal" evidence="7">
    <location>
        <begin position="1"/>
        <end position="103"/>
    </location>
</feature>
<gene>
    <name evidence="8" type="ORF">S01H4_33130</name>
</gene>
<proteinExistence type="predicted"/>
<sequence length="114" mass="12854">WIITNYRRREIATLKCIGWTNKNCQAIIIGEILFTTLCGFIIVIEILFHIVAFLGYFYSAYDPTFAASGLPLISLGSVFVTFILFILVQLIGIFLGTRRVLKVRPIIALKKVGI</sequence>
<feature type="transmembrane region" description="Helical" evidence="6">
    <location>
        <begin position="32"/>
        <end position="58"/>
    </location>
</feature>
<feature type="transmembrane region" description="Helical" evidence="6">
    <location>
        <begin position="70"/>
        <end position="95"/>
    </location>
</feature>
<dbReference type="GO" id="GO:0005886">
    <property type="term" value="C:plasma membrane"/>
    <property type="evidence" value="ECO:0007669"/>
    <property type="project" value="UniProtKB-SubCell"/>
</dbReference>
<name>X1B7G1_9ZZZZ</name>
<protein>
    <recommendedName>
        <fullName evidence="7">ABC3 transporter permease C-terminal domain-containing protein</fullName>
    </recommendedName>
</protein>
<evidence type="ECO:0000256" key="5">
    <source>
        <dbReference type="ARBA" id="ARBA00023136"/>
    </source>
</evidence>
<comment type="caution">
    <text evidence="8">The sequence shown here is derived from an EMBL/GenBank/DDBJ whole genome shotgun (WGS) entry which is preliminary data.</text>
</comment>
<evidence type="ECO:0000313" key="8">
    <source>
        <dbReference type="EMBL" id="GAG77242.1"/>
    </source>
</evidence>
<evidence type="ECO:0000256" key="1">
    <source>
        <dbReference type="ARBA" id="ARBA00004651"/>
    </source>
</evidence>
<evidence type="ECO:0000256" key="2">
    <source>
        <dbReference type="ARBA" id="ARBA00022475"/>
    </source>
</evidence>
<comment type="subcellular location">
    <subcellularLocation>
        <location evidence="1">Cell membrane</location>
        <topology evidence="1">Multi-pass membrane protein</topology>
    </subcellularLocation>
</comment>